<reference evidence="1 2" key="1">
    <citation type="journal article" date="2015" name="Sci. Rep.">
        <title>The genome of Leishmania panamensis: insights into genomics of the L. (Viannia) subgenus.</title>
        <authorList>
            <person name="Llanes A."/>
            <person name="Restrepo C.M."/>
            <person name="Vecchio G.D."/>
            <person name="Anguizola F.J."/>
            <person name="Lleonart R."/>
        </authorList>
    </citation>
    <scope>NUCLEOTIDE SEQUENCE [LARGE SCALE GENOMIC DNA]</scope>
    <source>
        <strain evidence="1 2">MHOM/PA/94/PSC-1</strain>
    </source>
</reference>
<evidence type="ECO:0000313" key="1">
    <source>
        <dbReference type="EMBL" id="AIO01148.1"/>
    </source>
</evidence>
<dbReference type="RefSeq" id="XP_010701948.1">
    <property type="nucleotide sequence ID" value="XM_010703646.1"/>
</dbReference>
<gene>
    <name evidence="1" type="ORF">LPMP_322630</name>
</gene>
<name>A0A088RYG2_LEIPA</name>
<dbReference type="KEGG" id="lpan:LPMP_322630"/>
<dbReference type="Proteomes" id="UP000063063">
    <property type="component" value="Chromosome 32"/>
</dbReference>
<dbReference type="AlphaFoldDB" id="A0A088RYG2"/>
<protein>
    <submittedName>
        <fullName evidence="1">Uncharacterized protein</fullName>
    </submittedName>
</protein>
<dbReference type="OrthoDB" id="238279at2759"/>
<dbReference type="GeneID" id="22578004"/>
<sequence length="162" mass="19119">MAGTPSPSFVRTATRTLQHDILTCTHWNPATNKLQCAIRDAAYLVIDLPRFITYSHSNYGAMRRYIRQSRINKGKINPEDFKDVDTNVLRESLIKYAQAKGPLQKIDFRWFYWMYAVMIIYTGWQGMRLQSLLDARVDRMGASLEQRRDMYNDDYLEEVRPR</sequence>
<proteinExistence type="predicted"/>
<organism evidence="1 2">
    <name type="scientific">Leishmania panamensis</name>
    <dbReference type="NCBI Taxonomy" id="5679"/>
    <lineage>
        <taxon>Eukaryota</taxon>
        <taxon>Discoba</taxon>
        <taxon>Euglenozoa</taxon>
        <taxon>Kinetoplastea</taxon>
        <taxon>Metakinetoplastina</taxon>
        <taxon>Trypanosomatida</taxon>
        <taxon>Trypanosomatidae</taxon>
        <taxon>Leishmaniinae</taxon>
        <taxon>Leishmania</taxon>
        <taxon>Leishmania guyanensis species complex</taxon>
    </lineage>
</organism>
<dbReference type="VEuPathDB" id="TriTrypDB:LPMP_322630"/>
<dbReference type="EMBL" id="CP009401">
    <property type="protein sequence ID" value="AIO01148.1"/>
    <property type="molecule type" value="Genomic_DNA"/>
</dbReference>
<dbReference type="VEuPathDB" id="TriTrypDB:LPAL13_320032500"/>
<dbReference type="eggNOG" id="ENOG502S070">
    <property type="taxonomic scope" value="Eukaryota"/>
</dbReference>
<keyword evidence="2" id="KW-1185">Reference proteome</keyword>
<accession>A0A088RYG2</accession>
<evidence type="ECO:0000313" key="2">
    <source>
        <dbReference type="Proteomes" id="UP000063063"/>
    </source>
</evidence>